<reference evidence="1" key="1">
    <citation type="journal article" date="2020" name="J. ISSAAS">
        <title>Lactobacilli and other gastrointestinal microbiota of Peromyscus leucopus, reservoir host for agents of Lyme disease and other zoonoses in North America.</title>
        <authorList>
            <person name="Milovic A."/>
            <person name="Bassam K."/>
            <person name="Shao H."/>
            <person name="Chatzistamou I."/>
            <person name="Tufts D.M."/>
            <person name="Diuk-Wasser M."/>
            <person name="Barbour A.G."/>
        </authorList>
    </citation>
    <scope>NUCLEOTIDE SEQUENCE</scope>
    <source>
        <strain evidence="1">LL4</strain>
    </source>
</reference>
<dbReference type="EMBL" id="MN577567">
    <property type="protein sequence ID" value="QGT50014.1"/>
    <property type="molecule type" value="Genomic_DNA"/>
</dbReference>
<proteinExistence type="predicted"/>
<dbReference type="AlphaFoldDB" id="A0A650EMA3"/>
<protein>
    <recommendedName>
        <fullName evidence="2">Plasminogen-binding protein</fullName>
    </recommendedName>
</protein>
<gene>
    <name evidence="1" type="ORF">Helico4rc_1340</name>
</gene>
<dbReference type="Gene3D" id="2.130.10.10">
    <property type="entry name" value="YVTN repeat-like/Quinoprotein amine dehydrogenase"/>
    <property type="match status" value="1"/>
</dbReference>
<dbReference type="InterPro" id="IPR036322">
    <property type="entry name" value="WD40_repeat_dom_sf"/>
</dbReference>
<accession>A0A650EMA3</accession>
<evidence type="ECO:0008006" key="2">
    <source>
        <dbReference type="Google" id="ProtNLM"/>
    </source>
</evidence>
<dbReference type="SUPFAM" id="SSF50978">
    <property type="entry name" value="WD40 repeat-like"/>
    <property type="match status" value="1"/>
</dbReference>
<sequence length="318" mass="36643">MIWGCSSKKHFEPPLVSGEMVFDGKLSSAIESTSREGAVLADQTLISFQEGITSLVLEKDYKFLSQDEHYFLFQKQCKDLLIVDANNKNIQTIPYDQCVLSARLQGDKIAMVLIDNTLVYYNVKDSQTIFSQKYAPVIAINSYLASPYISSEYIVYPDLEGKVLVYSIAQNKIIKDILVSSDKFFNNVIYLYTQNNYLVAATSKRVSVVIDNRSFKYDIDLRDVLFYKNNIYVLSIEGEIIEMDHTLNPLRRVKLPFAILSGIVIQDNKLYTLEKGGYVIELDLADFVPKVYRSKLKKHKGMFYNQDTIFYDRVFKRF</sequence>
<name>A0A650EMA3_9HELI</name>
<organism evidence="1">
    <name type="scientific">uncultured Helicobacter sp</name>
    <dbReference type="NCBI Taxonomy" id="175537"/>
    <lineage>
        <taxon>Bacteria</taxon>
        <taxon>Pseudomonadati</taxon>
        <taxon>Campylobacterota</taxon>
        <taxon>Epsilonproteobacteria</taxon>
        <taxon>Campylobacterales</taxon>
        <taxon>Helicobacteraceae</taxon>
        <taxon>Helicobacter</taxon>
        <taxon>environmental samples</taxon>
    </lineage>
</organism>
<dbReference type="InterPro" id="IPR015943">
    <property type="entry name" value="WD40/YVTN_repeat-like_dom_sf"/>
</dbReference>
<evidence type="ECO:0000313" key="1">
    <source>
        <dbReference type="EMBL" id="QGT50014.1"/>
    </source>
</evidence>